<dbReference type="HOGENOM" id="CLU_522658_0_0_7"/>
<keyword evidence="1" id="KW-1133">Transmembrane helix</keyword>
<proteinExistence type="predicted"/>
<evidence type="ECO:0008006" key="4">
    <source>
        <dbReference type="Google" id="ProtNLM"/>
    </source>
</evidence>
<dbReference type="STRING" id="326298.Suden_0196"/>
<organism evidence="2 3">
    <name type="scientific">Sulfurimonas denitrificans (strain ATCC 33889 / DSM 1251)</name>
    <name type="common">Thiomicrospira denitrificans (strain ATCC 33889 / DSM 1251)</name>
    <dbReference type="NCBI Taxonomy" id="326298"/>
    <lineage>
        <taxon>Bacteria</taxon>
        <taxon>Pseudomonadati</taxon>
        <taxon>Campylobacterota</taxon>
        <taxon>Epsilonproteobacteria</taxon>
        <taxon>Campylobacterales</taxon>
        <taxon>Sulfurimonadaceae</taxon>
        <taxon>Sulfurimonas</taxon>
    </lineage>
</organism>
<keyword evidence="1" id="KW-0472">Membrane</keyword>
<dbReference type="KEGG" id="tdn:Suden_0196"/>
<dbReference type="RefSeq" id="WP_011371832.1">
    <property type="nucleotide sequence ID" value="NC_007575.1"/>
</dbReference>
<feature type="transmembrane region" description="Helical" evidence="1">
    <location>
        <begin position="83"/>
        <end position="104"/>
    </location>
</feature>
<evidence type="ECO:0000313" key="3">
    <source>
        <dbReference type="Proteomes" id="UP000002714"/>
    </source>
</evidence>
<evidence type="ECO:0000313" key="2">
    <source>
        <dbReference type="EMBL" id="ABB43477.1"/>
    </source>
</evidence>
<feature type="transmembrane region" description="Helical" evidence="1">
    <location>
        <begin position="168"/>
        <end position="200"/>
    </location>
</feature>
<dbReference type="eggNOG" id="ENOG503489N">
    <property type="taxonomic scope" value="Bacteria"/>
</dbReference>
<evidence type="ECO:0000256" key="1">
    <source>
        <dbReference type="SAM" id="Phobius"/>
    </source>
</evidence>
<feature type="transmembrane region" description="Helical" evidence="1">
    <location>
        <begin position="311"/>
        <end position="331"/>
    </location>
</feature>
<keyword evidence="1" id="KW-0812">Transmembrane</keyword>
<dbReference type="EMBL" id="CP000153">
    <property type="protein sequence ID" value="ABB43477.1"/>
    <property type="molecule type" value="Genomic_DNA"/>
</dbReference>
<feature type="transmembrane region" description="Helical" evidence="1">
    <location>
        <begin position="116"/>
        <end position="138"/>
    </location>
</feature>
<feature type="transmembrane region" description="Helical" evidence="1">
    <location>
        <begin position="206"/>
        <end position="228"/>
    </location>
</feature>
<gene>
    <name evidence="2" type="ordered locus">Suden_0196</name>
</gene>
<dbReference type="Proteomes" id="UP000002714">
    <property type="component" value="Chromosome"/>
</dbReference>
<protein>
    <recommendedName>
        <fullName evidence="4">Glycosyltransferase RgtA/B/C/D-like domain-containing protein</fullName>
    </recommendedName>
</protein>
<accession>Q30U54</accession>
<reference evidence="2 3" key="1">
    <citation type="journal article" date="2008" name="Appl. Environ. Microbiol.">
        <title>Genome of the epsilonproteobacterial chemolithoautotroph Sulfurimonas denitrificans.</title>
        <authorList>
            <person name="Sievert S.M."/>
            <person name="Scott K.M."/>
            <person name="Klotz M.G."/>
            <person name="Chain P.S.G."/>
            <person name="Hauser L.J."/>
            <person name="Hemp J."/>
            <person name="Huegler M."/>
            <person name="Land M."/>
            <person name="Lapidus A."/>
            <person name="Larimer F.W."/>
            <person name="Lucas S."/>
            <person name="Malfatti S.A."/>
            <person name="Meyer F."/>
            <person name="Paulsen I.T."/>
            <person name="Ren Q."/>
            <person name="Simon J."/>
            <person name="Bailey K."/>
            <person name="Diaz E."/>
            <person name="Fitzpatrick K.A."/>
            <person name="Glover B."/>
            <person name="Gwatney N."/>
            <person name="Korajkic A."/>
            <person name="Long A."/>
            <person name="Mobberley J.M."/>
            <person name="Pantry S.N."/>
            <person name="Pazder G."/>
            <person name="Peterson S."/>
            <person name="Quintanilla J.D."/>
            <person name="Sprinkle R."/>
            <person name="Stephens J."/>
            <person name="Thomas P."/>
            <person name="Vaughn R."/>
            <person name="Weber M.J."/>
            <person name="Wooten L.L."/>
        </authorList>
    </citation>
    <scope>NUCLEOTIDE SEQUENCE [LARGE SCALE GENOMIC DNA]</scope>
    <source>
        <strain evidence="3">ATCC 33889 / DSM 1251</strain>
    </source>
</reference>
<name>Q30U54_SULDN</name>
<dbReference type="OrthoDB" id="9858860at2"/>
<feature type="transmembrane region" description="Helical" evidence="1">
    <location>
        <begin position="144"/>
        <end position="161"/>
    </location>
</feature>
<sequence>MTVWLILLIAFILRIIPRLISKNSWNYDTYFHMAISRIIKKHNYKIPKDKGRFSLDDNMDYPWLFHWLFSFVPDKNIYLAEKISSAIIDVIHIALAMWISHKLFINLDMQNANGHLWVGFLMAISPSFLRIGMGPRAYNATPRVLSQLLLFIFFVSLAFFYQEGSTTWLIIGLVCSVLINISSIFGFQFIWFISIILALFGFYEALVLTILGLIISFLIFGNKVYIVIRGNVLSMKYYYSTLAKNYVGLIEQKACISCYFKRFKQNFLTTKMLNWFMMDQYPLHILIFFMPQALIVLFYQDYLSQDSDFLFIVFLSSFILFLLVLIPKFVFIGEAERYLEHTLFIQIFLFVEIFANLNNTVLIIISIWYIICYTQYIRLYLKYYKNIKVPYKLIEQIDKEENIIYPLGQYSWILLYNLKKAKICYYSTSWTNSKVSQEDLHLITGNYPYPGTNLRVLKQKFGITHILTNELAIQNYKNFIKNTQNDNLEFIDKEDNCIIYKIEDFKNES</sequence>
<dbReference type="AlphaFoldDB" id="Q30U54"/>
<keyword evidence="3" id="KW-1185">Reference proteome</keyword>
<feature type="transmembrane region" description="Helical" evidence="1">
    <location>
        <begin position="281"/>
        <end position="299"/>
    </location>
</feature>